<keyword evidence="2" id="KW-1185">Reference proteome</keyword>
<reference evidence="1" key="1">
    <citation type="submission" date="2022-05" db="EMBL/GenBank/DDBJ databases">
        <authorList>
            <person name="Oliphant S.A."/>
            <person name="Watson-Haigh N.S."/>
            <person name="Sumby K.M."/>
            <person name="Gardner J.M."/>
            <person name="Jiranek V."/>
        </authorList>
    </citation>
    <scope>NUCLEOTIDE SEQUENCE</scope>
    <source>
        <strain evidence="1">KI11_C11</strain>
    </source>
</reference>
<sequence length="171" mass="19257">MEKDFSHIDPVDPNNTSLVYGNMATFISQWRSKMYGSDVREAGARCWENLTVEMVQFAALQHKLEKRTTDLEHRFDNALNSLMQDAEVKDARINGNGEVYPTLKSRLDHDFDNSGKIGMGIGSDSFDNTALFVKNVDSKTDKFFTKLTGTNGLHKMPVGIETIDLADLDFK</sequence>
<dbReference type="RefSeq" id="WP_252796752.1">
    <property type="nucleotide sequence ID" value="NZ_CP097118.1"/>
</dbReference>
<proteinExistence type="predicted"/>
<accession>A0ABY5BTY5</accession>
<name>A0ABY5BTY5_9LACO</name>
<evidence type="ECO:0000313" key="2">
    <source>
        <dbReference type="Proteomes" id="UP001057025"/>
    </source>
</evidence>
<protein>
    <submittedName>
        <fullName evidence="1">Uncharacterized protein</fullName>
    </submittedName>
</protein>
<gene>
    <name evidence="1" type="ORF">M3M39_04870</name>
</gene>
<organism evidence="1 2">
    <name type="scientific">Fructilactobacillus hinvesii</name>
    <dbReference type="NCBI Taxonomy" id="2940300"/>
    <lineage>
        <taxon>Bacteria</taxon>
        <taxon>Bacillati</taxon>
        <taxon>Bacillota</taxon>
        <taxon>Bacilli</taxon>
        <taxon>Lactobacillales</taxon>
        <taxon>Lactobacillaceae</taxon>
        <taxon>Fructilactobacillus</taxon>
    </lineage>
</organism>
<dbReference type="EMBL" id="CP097118">
    <property type="protein sequence ID" value="USS87456.1"/>
    <property type="molecule type" value="Genomic_DNA"/>
</dbReference>
<dbReference type="Proteomes" id="UP001057025">
    <property type="component" value="Chromosome"/>
</dbReference>
<evidence type="ECO:0000313" key="1">
    <source>
        <dbReference type="EMBL" id="USS87456.1"/>
    </source>
</evidence>